<dbReference type="Gene3D" id="3.40.50.1400">
    <property type="match status" value="2"/>
</dbReference>
<evidence type="ECO:0000256" key="9">
    <source>
        <dbReference type="HAMAP-Rule" id="MF_00323"/>
    </source>
</evidence>
<evidence type="ECO:0000313" key="11">
    <source>
        <dbReference type="EMBL" id="WMS88177.1"/>
    </source>
</evidence>
<evidence type="ECO:0000256" key="2">
    <source>
        <dbReference type="ARBA" id="ARBA00022490"/>
    </source>
</evidence>
<comment type="catalytic activity">
    <reaction evidence="8">
        <text>Fe-coproporphyrin III + 2 H(+) = coproporphyrin III + Fe(2+)</text>
        <dbReference type="Rhea" id="RHEA:49572"/>
        <dbReference type="ChEBI" id="CHEBI:15378"/>
        <dbReference type="ChEBI" id="CHEBI:29033"/>
        <dbReference type="ChEBI" id="CHEBI:68438"/>
        <dbReference type="ChEBI" id="CHEBI:131725"/>
        <dbReference type="EC" id="4.99.1.9"/>
    </reaction>
    <physiologicalReaction direction="right-to-left" evidence="8">
        <dbReference type="Rhea" id="RHEA:49574"/>
    </physiologicalReaction>
</comment>
<dbReference type="CDD" id="cd00419">
    <property type="entry name" value="Ferrochelatase_C"/>
    <property type="match status" value="1"/>
</dbReference>
<sequence length="326" mass="36733">MTKTSSIGVLLVNLGTPDAPTAPAVRKYLAEFLHDHRVVDLSRWIWCPILHGIILRVRPPKVAKLYQSIWTDQGSPLLATTRSQAELLQQLFDDKAIDCQVSYAMNYGSPSIADGLASLGNCSRVIVLPLYPQYSSATTASVYDRVAKVIAKQWNMPGIDFVRDYHSHPGYIKALANSVRASWHEKGRGDKLLISFHGIPKRYADNGDVYPDECRETARLLAEELELKADEWLCCFQSRFGREEWLQPYTDETMEKLGKEGISVDVICPGFAADCLETLEEIQVENHDIFKEAGGKHYHYVPCLNAQPDHVGVLFDIVKNKLRLEE</sequence>
<dbReference type="RefSeq" id="WP_309203381.1">
    <property type="nucleotide sequence ID" value="NZ_CP133548.1"/>
</dbReference>
<comment type="subcellular location">
    <subcellularLocation>
        <location evidence="9 10">Cytoplasm</location>
    </subcellularLocation>
</comment>
<keyword evidence="7 9" id="KW-0627">Porphyrin biosynthesis</keyword>
<evidence type="ECO:0000256" key="3">
    <source>
        <dbReference type="ARBA" id="ARBA00022723"/>
    </source>
</evidence>
<comment type="pathway">
    <text evidence="9 10">Porphyrin-containing compound metabolism; protoheme biosynthesis; protoheme from protoporphyrin-IX: step 1/1.</text>
</comment>
<dbReference type="GO" id="GO:0006783">
    <property type="term" value="P:heme biosynthetic process"/>
    <property type="evidence" value="ECO:0007669"/>
    <property type="project" value="UniProtKB-UniRule"/>
</dbReference>
<gene>
    <name evidence="9 11" type="primary">hemH</name>
    <name evidence="11" type="ORF">Q9312_04490</name>
</gene>
<dbReference type="GO" id="GO:0046872">
    <property type="term" value="F:metal ion binding"/>
    <property type="evidence" value="ECO:0007669"/>
    <property type="project" value="UniProtKB-KW"/>
</dbReference>
<keyword evidence="4 9" id="KW-0408">Iron</keyword>
<dbReference type="Proteomes" id="UP001239782">
    <property type="component" value="Chromosome"/>
</dbReference>
<dbReference type="SUPFAM" id="SSF53800">
    <property type="entry name" value="Chelatase"/>
    <property type="match status" value="1"/>
</dbReference>
<evidence type="ECO:0000256" key="10">
    <source>
        <dbReference type="RuleBase" id="RU000607"/>
    </source>
</evidence>
<evidence type="ECO:0000256" key="7">
    <source>
        <dbReference type="ARBA" id="ARBA00023244"/>
    </source>
</evidence>
<dbReference type="EMBL" id="CP133548">
    <property type="protein sequence ID" value="WMS88177.1"/>
    <property type="molecule type" value="Genomic_DNA"/>
</dbReference>
<keyword evidence="5 9" id="KW-0350">Heme biosynthesis</keyword>
<dbReference type="CDD" id="cd03411">
    <property type="entry name" value="Ferrochelatase_N"/>
    <property type="match status" value="1"/>
</dbReference>
<accession>A0AA51X7C7</accession>
<comment type="similarity">
    <text evidence="1 9 10">Belongs to the ferrochelatase family.</text>
</comment>
<dbReference type="InterPro" id="IPR033644">
    <property type="entry name" value="Ferrochelatase_C"/>
</dbReference>
<dbReference type="EC" id="4.98.1.1" evidence="9 10"/>
<dbReference type="Pfam" id="PF00762">
    <property type="entry name" value="Ferrochelatase"/>
    <property type="match status" value="1"/>
</dbReference>
<dbReference type="PROSITE" id="PS00534">
    <property type="entry name" value="FERROCHELATASE"/>
    <property type="match status" value="1"/>
</dbReference>
<organism evidence="11 12">
    <name type="scientific">Pleionea litopenaei</name>
    <dbReference type="NCBI Taxonomy" id="3070815"/>
    <lineage>
        <taxon>Bacteria</taxon>
        <taxon>Pseudomonadati</taxon>
        <taxon>Pseudomonadota</taxon>
        <taxon>Gammaproteobacteria</taxon>
        <taxon>Oceanospirillales</taxon>
        <taxon>Pleioneaceae</taxon>
        <taxon>Pleionea</taxon>
    </lineage>
</organism>
<dbReference type="NCBIfam" id="TIGR00109">
    <property type="entry name" value="hemH"/>
    <property type="match status" value="1"/>
</dbReference>
<dbReference type="FunFam" id="3.40.50.1400:FF:000002">
    <property type="entry name" value="Ferrochelatase"/>
    <property type="match status" value="1"/>
</dbReference>
<keyword evidence="2 9" id="KW-0963">Cytoplasm</keyword>
<dbReference type="KEGG" id="plei:Q9312_04490"/>
<dbReference type="InterPro" id="IPR001015">
    <property type="entry name" value="Ferrochelatase"/>
</dbReference>
<evidence type="ECO:0000256" key="6">
    <source>
        <dbReference type="ARBA" id="ARBA00023239"/>
    </source>
</evidence>
<evidence type="ECO:0000313" key="12">
    <source>
        <dbReference type="Proteomes" id="UP001239782"/>
    </source>
</evidence>
<evidence type="ECO:0000256" key="4">
    <source>
        <dbReference type="ARBA" id="ARBA00023004"/>
    </source>
</evidence>
<dbReference type="PANTHER" id="PTHR11108">
    <property type="entry name" value="FERROCHELATASE"/>
    <property type="match status" value="1"/>
</dbReference>
<comment type="function">
    <text evidence="9 10">Catalyzes the ferrous insertion into protoporphyrin IX.</text>
</comment>
<dbReference type="HAMAP" id="MF_00323">
    <property type="entry name" value="Ferrochelatase"/>
    <property type="match status" value="1"/>
</dbReference>
<evidence type="ECO:0000256" key="5">
    <source>
        <dbReference type="ARBA" id="ARBA00023133"/>
    </source>
</evidence>
<proteinExistence type="inferred from homology"/>
<evidence type="ECO:0000256" key="1">
    <source>
        <dbReference type="ARBA" id="ARBA00007718"/>
    </source>
</evidence>
<feature type="binding site" evidence="9">
    <location>
        <position position="277"/>
    </location>
    <ligand>
        <name>Fe(2+)</name>
        <dbReference type="ChEBI" id="CHEBI:29033"/>
    </ligand>
</feature>
<dbReference type="GO" id="GO:0005737">
    <property type="term" value="C:cytoplasm"/>
    <property type="evidence" value="ECO:0007669"/>
    <property type="project" value="UniProtKB-SubCell"/>
</dbReference>
<keyword evidence="6 9" id="KW-0456">Lyase</keyword>
<keyword evidence="12" id="KW-1185">Reference proteome</keyword>
<keyword evidence="3 9" id="KW-0479">Metal-binding</keyword>
<name>A0AA51X7C7_9GAMM</name>
<dbReference type="InterPro" id="IPR033659">
    <property type="entry name" value="Ferrochelatase_N"/>
</dbReference>
<dbReference type="GO" id="GO:0004325">
    <property type="term" value="F:ferrochelatase activity"/>
    <property type="evidence" value="ECO:0007669"/>
    <property type="project" value="UniProtKB-UniRule"/>
</dbReference>
<dbReference type="AlphaFoldDB" id="A0AA51X7C7"/>
<protein>
    <recommendedName>
        <fullName evidence="9 10">Ferrochelatase</fullName>
        <ecNumber evidence="9 10">4.98.1.1</ecNumber>
    </recommendedName>
    <alternativeName>
        <fullName evidence="9">Heme synthase</fullName>
    </alternativeName>
    <alternativeName>
        <fullName evidence="9">Protoheme ferro-lyase</fullName>
    </alternativeName>
</protein>
<dbReference type="PANTHER" id="PTHR11108:SF1">
    <property type="entry name" value="FERROCHELATASE, MITOCHONDRIAL"/>
    <property type="match status" value="1"/>
</dbReference>
<reference evidence="11 12" key="1">
    <citation type="submission" date="2023-08" db="EMBL/GenBank/DDBJ databases">
        <title>Pleionea litopenaei sp. nov., isolated from stomach of juvenile Litopenaeus vannamei.</title>
        <authorList>
            <person name="Rho A.M."/>
            <person name="Hwang C.Y."/>
        </authorList>
    </citation>
    <scope>NUCLEOTIDE SEQUENCE [LARGE SCALE GENOMIC DNA]</scope>
    <source>
        <strain evidence="11 12">HL-JVS1</strain>
    </source>
</reference>
<evidence type="ECO:0000256" key="8">
    <source>
        <dbReference type="ARBA" id="ARBA00024536"/>
    </source>
</evidence>
<feature type="binding site" evidence="9">
    <location>
        <position position="197"/>
    </location>
    <ligand>
        <name>Fe(2+)</name>
        <dbReference type="ChEBI" id="CHEBI:29033"/>
    </ligand>
</feature>
<comment type="catalytic activity">
    <reaction evidence="9 10">
        <text>heme b + 2 H(+) = protoporphyrin IX + Fe(2+)</text>
        <dbReference type="Rhea" id="RHEA:22584"/>
        <dbReference type="ChEBI" id="CHEBI:15378"/>
        <dbReference type="ChEBI" id="CHEBI:29033"/>
        <dbReference type="ChEBI" id="CHEBI:57306"/>
        <dbReference type="ChEBI" id="CHEBI:60344"/>
        <dbReference type="EC" id="4.98.1.1"/>
    </reaction>
</comment>
<dbReference type="InterPro" id="IPR019772">
    <property type="entry name" value="Ferrochelatase_AS"/>
</dbReference>